<proteinExistence type="predicted"/>
<dbReference type="Proteomes" id="UP001196661">
    <property type="component" value="Unassembled WGS sequence"/>
</dbReference>
<keyword evidence="7 8" id="KW-0472">Membrane</keyword>
<evidence type="ECO:0000256" key="7">
    <source>
        <dbReference type="ARBA" id="ARBA00023136"/>
    </source>
</evidence>
<feature type="transmembrane region" description="Helical" evidence="8">
    <location>
        <begin position="157"/>
        <end position="190"/>
    </location>
</feature>
<feature type="transmembrane region" description="Helical" evidence="8">
    <location>
        <begin position="311"/>
        <end position="337"/>
    </location>
</feature>
<dbReference type="InterPro" id="IPR004501">
    <property type="entry name" value="PTS_EIIC_3"/>
</dbReference>
<evidence type="ECO:0000256" key="4">
    <source>
        <dbReference type="ARBA" id="ARBA00022597"/>
    </source>
</evidence>
<keyword evidence="4 11" id="KW-0762">Sugar transport</keyword>
<keyword evidence="3" id="KW-1003">Cell membrane</keyword>
<feature type="domain" description="EAL" evidence="9">
    <location>
        <begin position="426"/>
        <end position="677"/>
    </location>
</feature>
<keyword evidence="2" id="KW-0813">Transport</keyword>
<keyword evidence="5 8" id="KW-0812">Transmembrane</keyword>
<dbReference type="Pfam" id="PF02378">
    <property type="entry name" value="PTS_EIIC"/>
    <property type="match status" value="1"/>
</dbReference>
<feature type="transmembrane region" description="Helical" evidence="8">
    <location>
        <begin position="21"/>
        <end position="39"/>
    </location>
</feature>
<evidence type="ECO:0000259" key="9">
    <source>
        <dbReference type="PROSITE" id="PS50883"/>
    </source>
</evidence>
<feature type="transmembrane region" description="Helical" evidence="8">
    <location>
        <begin position="358"/>
        <end position="378"/>
    </location>
</feature>
<comment type="subcellular location">
    <subcellularLocation>
        <location evidence="1">Cell membrane</location>
        <topology evidence="1">Multi-pass membrane protein</topology>
    </subcellularLocation>
</comment>
<evidence type="ECO:0000256" key="1">
    <source>
        <dbReference type="ARBA" id="ARBA00004651"/>
    </source>
</evidence>
<dbReference type="PROSITE" id="PS50883">
    <property type="entry name" value="EAL"/>
    <property type="match status" value="1"/>
</dbReference>
<feature type="domain" description="PTS EIIC type-3" evidence="10">
    <location>
        <begin position="1"/>
        <end position="378"/>
    </location>
</feature>
<dbReference type="InterPro" id="IPR035919">
    <property type="entry name" value="EAL_sf"/>
</dbReference>
<comment type="caution">
    <text evidence="11">The sequence shown here is derived from an EMBL/GenBank/DDBJ whole genome shotgun (WGS) entry which is preliminary data.</text>
</comment>
<dbReference type="InterPro" id="IPR003352">
    <property type="entry name" value="PTS_EIIC"/>
</dbReference>
<evidence type="ECO:0000256" key="5">
    <source>
        <dbReference type="ARBA" id="ARBA00022692"/>
    </source>
</evidence>
<sequence length="679" mass="76091">MLRDFTKFRLFLIIREAFTSLLPIVLAMNILVLLSNFTPIFDFLGIKNALINAAEINRLYFFLIPLFLNLSLSSLLAKEQELDQIGTMLIGMVCFFRASGFLGINATSELTSSNASIVVSLLLSFITVRGLSFFSSFRALRLFKSSKNISPKLRKTVNLAVPSLLTILSIEVLSQVIYLCLHSSAIAAIADWLPRLHNLSDIQQLILYKTVSLSTWILGFHGEHTSEGIFQLLQDIPVGQSTGVKFKTFHDVFMNIGGSGSTFVIPFLILFTHQNQHFKSIARLGLFFSLVNVNEILLFGLPIILNPVFFLPFFLAPFVNMAIALGAINLGLFDIALTPTHWMSPPIYSAYVASDGSIFAVIIQLLCIAADALIYWPFLVLVNRQYKVPSSLVSYLKKDAYGFFSEELNHYEERVFIEDQNSRLTQINTAEKILKQFRGGTLLLHFQPKFDAQTLNFIGMEALLRLKDKNGNTLQPSFLPALYQQGLSKAIDSKVIDLVFEQTAKWKQLGVCVPIISINFDKDFLLDKQAVQRFITRAKAHKLHFYIEITEHTYTIQLDALASVIAELRYAGHKIAIDDFGAGYSCLTSLLTLDADEIKLDRNLVMPPQGELERGQILLKSSIDLCHDLGFCVVAEGVETEAQLHFVQACGVDIIQGFYLGKPMHPDDIVHLFPQPVEA</sequence>
<evidence type="ECO:0000256" key="8">
    <source>
        <dbReference type="SAM" id="Phobius"/>
    </source>
</evidence>
<dbReference type="CDD" id="cd01948">
    <property type="entry name" value="EAL"/>
    <property type="match status" value="1"/>
</dbReference>
<organism evidence="11 12">
    <name type="scientific">Leptothoe kymatousa TAU-MAC 1615</name>
    <dbReference type="NCBI Taxonomy" id="2364775"/>
    <lineage>
        <taxon>Bacteria</taxon>
        <taxon>Bacillati</taxon>
        <taxon>Cyanobacteriota</taxon>
        <taxon>Cyanophyceae</taxon>
        <taxon>Nodosilineales</taxon>
        <taxon>Cymatolegaceae</taxon>
        <taxon>Leptothoe</taxon>
        <taxon>Leptothoe kymatousa</taxon>
    </lineage>
</organism>
<evidence type="ECO:0000313" key="12">
    <source>
        <dbReference type="Proteomes" id="UP001196661"/>
    </source>
</evidence>
<gene>
    <name evidence="11" type="ORF">IXB28_05120</name>
</gene>
<dbReference type="PANTHER" id="PTHR33121">
    <property type="entry name" value="CYCLIC DI-GMP PHOSPHODIESTERASE PDEF"/>
    <property type="match status" value="1"/>
</dbReference>
<evidence type="ECO:0000313" key="11">
    <source>
        <dbReference type="EMBL" id="MBT9311577.1"/>
    </source>
</evidence>
<feature type="transmembrane region" description="Helical" evidence="8">
    <location>
        <begin position="114"/>
        <end position="137"/>
    </location>
</feature>
<evidence type="ECO:0000256" key="3">
    <source>
        <dbReference type="ARBA" id="ARBA00022475"/>
    </source>
</evidence>
<dbReference type="Pfam" id="PF00563">
    <property type="entry name" value="EAL"/>
    <property type="match status" value="1"/>
</dbReference>
<dbReference type="SMART" id="SM00052">
    <property type="entry name" value="EAL"/>
    <property type="match status" value="1"/>
</dbReference>
<dbReference type="InterPro" id="IPR001633">
    <property type="entry name" value="EAL_dom"/>
</dbReference>
<dbReference type="PANTHER" id="PTHR33121:SF70">
    <property type="entry name" value="SIGNALING PROTEIN YKOW"/>
    <property type="match status" value="1"/>
</dbReference>
<dbReference type="PROSITE" id="PS51105">
    <property type="entry name" value="PTS_EIIC_TYPE_3"/>
    <property type="match status" value="1"/>
</dbReference>
<evidence type="ECO:0000256" key="2">
    <source>
        <dbReference type="ARBA" id="ARBA00022448"/>
    </source>
</evidence>
<dbReference type="RefSeq" id="WP_215617456.1">
    <property type="nucleotide sequence ID" value="NZ_JADOER010000004.1"/>
</dbReference>
<dbReference type="EMBL" id="JADOER010000004">
    <property type="protein sequence ID" value="MBT9311577.1"/>
    <property type="molecule type" value="Genomic_DNA"/>
</dbReference>
<evidence type="ECO:0000259" key="10">
    <source>
        <dbReference type="PROSITE" id="PS51105"/>
    </source>
</evidence>
<feature type="transmembrane region" description="Helical" evidence="8">
    <location>
        <begin position="59"/>
        <end position="77"/>
    </location>
</feature>
<protein>
    <submittedName>
        <fullName evidence="11">PTS sugar transporter subunit IIC/EAL domain-containing protein</fullName>
    </submittedName>
</protein>
<dbReference type="SUPFAM" id="SSF141868">
    <property type="entry name" value="EAL domain-like"/>
    <property type="match status" value="1"/>
</dbReference>
<evidence type="ECO:0000256" key="6">
    <source>
        <dbReference type="ARBA" id="ARBA00022989"/>
    </source>
</evidence>
<dbReference type="Gene3D" id="3.20.20.450">
    <property type="entry name" value="EAL domain"/>
    <property type="match status" value="1"/>
</dbReference>
<accession>A0ABS5Y166</accession>
<keyword evidence="12" id="KW-1185">Reference proteome</keyword>
<keyword evidence="6 8" id="KW-1133">Transmembrane helix</keyword>
<feature type="transmembrane region" description="Helical" evidence="8">
    <location>
        <begin position="252"/>
        <end position="272"/>
    </location>
</feature>
<feature type="transmembrane region" description="Helical" evidence="8">
    <location>
        <begin position="89"/>
        <end position="108"/>
    </location>
</feature>
<dbReference type="InterPro" id="IPR050706">
    <property type="entry name" value="Cyclic-di-GMP_PDE-like"/>
</dbReference>
<feature type="transmembrane region" description="Helical" evidence="8">
    <location>
        <begin position="284"/>
        <end position="305"/>
    </location>
</feature>
<reference evidence="11 12" key="1">
    <citation type="journal article" date="2021" name="Mar. Drugs">
        <title>Genome Reduction and Secondary Metabolism of the Marine Sponge-Associated Cyanobacterium Leptothoe.</title>
        <authorList>
            <person name="Konstantinou D."/>
            <person name="Popin R.V."/>
            <person name="Fewer D.P."/>
            <person name="Sivonen K."/>
            <person name="Gkelis S."/>
        </authorList>
    </citation>
    <scope>NUCLEOTIDE SEQUENCE [LARGE SCALE GENOMIC DNA]</scope>
    <source>
        <strain evidence="11 12">TAU-MAC 1615</strain>
    </source>
</reference>
<name>A0ABS5Y166_9CYAN</name>